<dbReference type="InterPro" id="IPR037525">
    <property type="entry name" value="Velvet_dom"/>
</dbReference>
<comment type="subcellular location">
    <subcellularLocation>
        <location evidence="1">Nucleus</location>
    </subcellularLocation>
</comment>
<evidence type="ECO:0000256" key="2">
    <source>
        <dbReference type="ARBA" id="ARBA00022969"/>
    </source>
</evidence>
<evidence type="ECO:0000256" key="3">
    <source>
        <dbReference type="ARBA" id="ARBA00023015"/>
    </source>
</evidence>
<feature type="domain" description="Velvet" evidence="7">
    <location>
        <begin position="12"/>
        <end position="184"/>
    </location>
</feature>
<feature type="compositionally biased region" description="Low complexity" evidence="6">
    <location>
        <begin position="383"/>
        <end position="400"/>
    </location>
</feature>
<keyword evidence="3" id="KW-0805">Transcription regulation</keyword>
<dbReference type="InterPro" id="IPR021740">
    <property type="entry name" value="Velvet"/>
</dbReference>
<evidence type="ECO:0000313" key="8">
    <source>
        <dbReference type="EMBL" id="KAK5113853.1"/>
    </source>
</evidence>
<dbReference type="PROSITE" id="PS51821">
    <property type="entry name" value="VELVET"/>
    <property type="match status" value="1"/>
</dbReference>
<feature type="compositionally biased region" description="Polar residues" evidence="6">
    <location>
        <begin position="436"/>
        <end position="467"/>
    </location>
</feature>
<dbReference type="GO" id="GO:0030435">
    <property type="term" value="P:sporulation resulting in formation of a cellular spore"/>
    <property type="evidence" value="ECO:0007669"/>
    <property type="project" value="UniProtKB-KW"/>
</dbReference>
<evidence type="ECO:0000256" key="4">
    <source>
        <dbReference type="ARBA" id="ARBA00023163"/>
    </source>
</evidence>
<evidence type="ECO:0000256" key="1">
    <source>
        <dbReference type="ARBA" id="ARBA00004123"/>
    </source>
</evidence>
<dbReference type="GO" id="GO:0005634">
    <property type="term" value="C:nucleus"/>
    <property type="evidence" value="ECO:0007669"/>
    <property type="project" value="UniProtKB-SubCell"/>
</dbReference>
<keyword evidence="4" id="KW-0804">Transcription</keyword>
<dbReference type="EMBL" id="JAVRRL010000021">
    <property type="protein sequence ID" value="KAK5113853.1"/>
    <property type="molecule type" value="Genomic_DNA"/>
</dbReference>
<dbReference type="Proteomes" id="UP001310890">
    <property type="component" value="Unassembled WGS sequence"/>
</dbReference>
<name>A0AAN7YKX5_9PEZI</name>
<feature type="compositionally biased region" description="Polar residues" evidence="6">
    <location>
        <begin position="476"/>
        <end position="492"/>
    </location>
</feature>
<feature type="region of interest" description="Disordered" evidence="6">
    <location>
        <begin position="504"/>
        <end position="538"/>
    </location>
</feature>
<accession>A0AAN7YKX5</accession>
<dbReference type="Gene3D" id="2.60.40.3960">
    <property type="entry name" value="Velvet domain"/>
    <property type="match status" value="1"/>
</dbReference>
<feature type="region of interest" description="Disordered" evidence="6">
    <location>
        <begin position="184"/>
        <end position="213"/>
    </location>
</feature>
<dbReference type="PANTHER" id="PTHR33572">
    <property type="entry name" value="SPORE DEVELOPMENT REGULATOR VOSA"/>
    <property type="match status" value="1"/>
</dbReference>
<feature type="region of interest" description="Disordered" evidence="6">
    <location>
        <begin position="383"/>
        <end position="492"/>
    </location>
</feature>
<dbReference type="PANTHER" id="PTHR33572:SF18">
    <property type="entry name" value="SPORE DEVELOPMENT REGULATOR VOSA"/>
    <property type="match status" value="1"/>
</dbReference>
<dbReference type="Pfam" id="PF11754">
    <property type="entry name" value="Velvet"/>
    <property type="match status" value="2"/>
</dbReference>
<evidence type="ECO:0000256" key="6">
    <source>
        <dbReference type="SAM" id="MobiDB-lite"/>
    </source>
</evidence>
<reference evidence="8" key="1">
    <citation type="submission" date="2023-08" db="EMBL/GenBank/DDBJ databases">
        <title>Black Yeasts Isolated from many extreme environments.</title>
        <authorList>
            <person name="Coleine C."/>
            <person name="Stajich J.E."/>
            <person name="Selbmann L."/>
        </authorList>
    </citation>
    <scope>NUCLEOTIDE SEQUENCE</scope>
    <source>
        <strain evidence="8">CCFEE 5401</strain>
    </source>
</reference>
<dbReference type="InterPro" id="IPR038491">
    <property type="entry name" value="Velvet_dom_sf"/>
</dbReference>
<organism evidence="8 9">
    <name type="scientific">Meristemomyces frigidus</name>
    <dbReference type="NCBI Taxonomy" id="1508187"/>
    <lineage>
        <taxon>Eukaryota</taxon>
        <taxon>Fungi</taxon>
        <taxon>Dikarya</taxon>
        <taxon>Ascomycota</taxon>
        <taxon>Pezizomycotina</taxon>
        <taxon>Dothideomycetes</taxon>
        <taxon>Dothideomycetidae</taxon>
        <taxon>Mycosphaerellales</taxon>
        <taxon>Teratosphaeriaceae</taxon>
        <taxon>Meristemomyces</taxon>
    </lineage>
</organism>
<protein>
    <recommendedName>
        <fullName evidence="7">Velvet domain-containing protein</fullName>
    </recommendedName>
</protein>
<gene>
    <name evidence="8" type="ORF">LTR62_003237</name>
</gene>
<feature type="compositionally biased region" description="Basic and acidic residues" evidence="6">
    <location>
        <begin position="195"/>
        <end position="209"/>
    </location>
</feature>
<comment type="caution">
    <text evidence="8">The sequence shown here is derived from an EMBL/GenBank/DDBJ whole genome shotgun (WGS) entry which is preliminary data.</text>
</comment>
<sequence>MPLFPGPRMLSSQDLNSSNVQLCVRQQPINGLVTTSKKEKNRKALDPPPIIQLKVIDPNIDTGWLVSPYLFVVANLLLGEHGNELLVGDGYIIGASSSSLHRLKDTDNRDGGFFVFGDISIKQLGKYRLRFNLFNNDRSGDVQFITSVESAPFTVFTQKEFPGIRESSVLSRTFSDQGVRLRLRKEARPTGSKKRNYETVESTSERSQDGGDFDYNLPDAMRIKRQRAEQMYHTIADERFAHSAFPYGQPNMLQQGYGSGYAGFDQSSRTYQPGHEYGTLGLAGPFQEAGPTATYPGMSRLNTQRGSLSGAVHYPSISSQTSMDQVRYLNGYPTPTSANQLTQPLHVSHTDDGDDFARAQQPEMSGFLTQQPMALLTDSIHQSPSSLVPTTTTSSIPNSTRRASPGNYLRELVPGPVDVNTEHQLDPYTGLPARQANPTPYTPDQYTRTQPTSYLSSTIGTLDQSTTHHTRDPHHQNPSYPSSETSLSHQQSINEFSLLPSSARRHDVVPLPPQRVSTENRGDLAQPDDYMFSPPHPS</sequence>
<keyword evidence="5" id="KW-0539">Nucleus</keyword>
<evidence type="ECO:0000313" key="9">
    <source>
        <dbReference type="Proteomes" id="UP001310890"/>
    </source>
</evidence>
<dbReference type="AlphaFoldDB" id="A0AAN7YKX5"/>
<proteinExistence type="predicted"/>
<keyword evidence="2" id="KW-0749">Sporulation</keyword>
<evidence type="ECO:0000256" key="5">
    <source>
        <dbReference type="ARBA" id="ARBA00023242"/>
    </source>
</evidence>
<evidence type="ECO:0000259" key="7">
    <source>
        <dbReference type="PROSITE" id="PS51821"/>
    </source>
</evidence>